<dbReference type="EMBL" id="SSTD01009418">
    <property type="protein sequence ID" value="TYK14210.1"/>
    <property type="molecule type" value="Genomic_DNA"/>
</dbReference>
<reference evidence="1 2" key="1">
    <citation type="submission" date="2019-08" db="EMBL/GenBank/DDBJ databases">
        <title>Draft genome sequences of two oriental melons (Cucumis melo L. var makuwa).</title>
        <authorList>
            <person name="Kwon S.-Y."/>
        </authorList>
    </citation>
    <scope>NUCLEOTIDE SEQUENCE [LARGE SCALE GENOMIC DNA]</scope>
    <source>
        <strain evidence="2">cv. Chang Bougi</strain>
        <tissue evidence="1">Leaf</tissue>
    </source>
</reference>
<gene>
    <name evidence="1" type="ORF">E5676_scaffold5G00350</name>
</gene>
<dbReference type="PANTHER" id="PTHR16255:SF16">
    <property type="entry name" value="PROTEIN RETARDED ROOT GROWTH, MITOCHONDRIAL"/>
    <property type="match status" value="1"/>
</dbReference>
<dbReference type="AlphaFoldDB" id="A0A5D3CS26"/>
<evidence type="ECO:0000313" key="1">
    <source>
        <dbReference type="EMBL" id="TYK14210.1"/>
    </source>
</evidence>
<protein>
    <submittedName>
        <fullName evidence="1">Uncharacterized protein</fullName>
    </submittedName>
</protein>
<dbReference type="InterPro" id="IPR051624">
    <property type="entry name" value="RMD1/Sad1-interacting"/>
</dbReference>
<name>A0A5D3CS26_CUCMM</name>
<proteinExistence type="predicted"/>
<dbReference type="PANTHER" id="PTHR16255">
    <property type="entry name" value="REQUIRED FOR MEIOTIC NUCLEAR DIVISION PROTEIN 1 HOMOLOG"/>
    <property type="match status" value="1"/>
</dbReference>
<dbReference type="Proteomes" id="UP000321947">
    <property type="component" value="Unassembled WGS sequence"/>
</dbReference>
<comment type="caution">
    <text evidence="1">The sequence shown here is derived from an EMBL/GenBank/DDBJ whole genome shotgun (WGS) entry which is preliminary data.</text>
</comment>
<accession>A0A5D3CS26</accession>
<organism evidence="1 2">
    <name type="scientific">Cucumis melo var. makuwa</name>
    <name type="common">Oriental melon</name>
    <dbReference type="NCBI Taxonomy" id="1194695"/>
    <lineage>
        <taxon>Eukaryota</taxon>
        <taxon>Viridiplantae</taxon>
        <taxon>Streptophyta</taxon>
        <taxon>Embryophyta</taxon>
        <taxon>Tracheophyta</taxon>
        <taxon>Spermatophyta</taxon>
        <taxon>Magnoliopsida</taxon>
        <taxon>eudicotyledons</taxon>
        <taxon>Gunneridae</taxon>
        <taxon>Pentapetalae</taxon>
        <taxon>rosids</taxon>
        <taxon>fabids</taxon>
        <taxon>Cucurbitales</taxon>
        <taxon>Cucurbitaceae</taxon>
        <taxon>Benincaseae</taxon>
        <taxon>Cucumis</taxon>
    </lineage>
</organism>
<evidence type="ECO:0000313" key="2">
    <source>
        <dbReference type="Proteomes" id="UP000321947"/>
    </source>
</evidence>
<sequence>MGWRRAASVFLSRISLASKSPIPIPFANSRPSYSFHSPNPVFRFRCLRSFSAVASPISFVANQFESEVDHSYDFEPEDDDEIGKIPIKAYFLCTSINLKNMQSENLSNVVPPTSRASNYIALRYTDFPRETSVSS</sequence>